<evidence type="ECO:0000313" key="9">
    <source>
        <dbReference type="EMBL" id="ADD79560.1"/>
    </source>
</evidence>
<name>D4G8L9_RIEPU</name>
<dbReference type="PANTHER" id="PTHR11655:SF14">
    <property type="entry name" value="LARGE RIBOSOMAL SUBUNIT PROTEIN UL6M"/>
    <property type="match status" value="1"/>
</dbReference>
<evidence type="ECO:0000259" key="8">
    <source>
        <dbReference type="Pfam" id="PF00347"/>
    </source>
</evidence>
<dbReference type="PANTHER" id="PTHR11655">
    <property type="entry name" value="60S/50S RIBOSOMAL PROTEIN L6/L9"/>
    <property type="match status" value="1"/>
</dbReference>
<dbReference type="eggNOG" id="COG0097">
    <property type="taxonomic scope" value="Bacteria"/>
</dbReference>
<feature type="domain" description="Large ribosomal subunit protein uL6 alpha-beta" evidence="8">
    <location>
        <begin position="9"/>
        <end position="80"/>
    </location>
</feature>
<dbReference type="RefSeq" id="WP_013087548.1">
    <property type="nucleotide sequence ID" value="NC_014109.1"/>
</dbReference>
<dbReference type="FunFam" id="3.90.930.12:FF:000001">
    <property type="entry name" value="50S ribosomal protein L6"/>
    <property type="match status" value="1"/>
</dbReference>
<protein>
    <recommendedName>
        <fullName evidence="4 5">50S ribosomal protein L6</fullName>
    </recommendedName>
</protein>
<proteinExistence type="inferred from homology"/>
<reference evidence="9" key="1">
    <citation type="submission" date="2008-05" db="EMBL/GenBank/DDBJ databases">
        <title>Genome sequence of Riesia pediculicola USDA.</title>
        <authorList>
            <person name="Kirkness E.F."/>
        </authorList>
    </citation>
    <scope>NUCLEOTIDE SEQUENCE [LARGE SCALE GENOMIC DNA]</scope>
    <source>
        <strain evidence="9">USDA</strain>
    </source>
</reference>
<dbReference type="SUPFAM" id="SSF56053">
    <property type="entry name" value="Ribosomal protein L6"/>
    <property type="match status" value="2"/>
</dbReference>
<keyword evidence="3 6" id="KW-0687">Ribonucleoprotein</keyword>
<accession>D4G8L9</accession>
<dbReference type="PRINTS" id="PR00059">
    <property type="entry name" value="RIBOSOMALL6"/>
</dbReference>
<keyword evidence="2 6" id="KW-0689">Ribosomal protein</keyword>
<dbReference type="InterPro" id="IPR000702">
    <property type="entry name" value="Ribosomal_uL6-like"/>
</dbReference>
<dbReference type="KEGG" id="rip:RIEPE_0434"/>
<dbReference type="Proteomes" id="UP000001700">
    <property type="component" value="Chromosome"/>
</dbReference>
<comment type="function">
    <text evidence="7">This protein binds to the 23S rRNA, and is important in its secondary structure. It is located near the subunit interface in the base of the L7/L12 stalk, and near the tRNA binding site of the peptidyltransferase center.</text>
</comment>
<evidence type="ECO:0000256" key="2">
    <source>
        <dbReference type="ARBA" id="ARBA00022980"/>
    </source>
</evidence>
<evidence type="ECO:0000256" key="5">
    <source>
        <dbReference type="NCBIfam" id="TIGR03654"/>
    </source>
</evidence>
<dbReference type="GO" id="GO:0022625">
    <property type="term" value="C:cytosolic large ribosomal subunit"/>
    <property type="evidence" value="ECO:0007669"/>
    <property type="project" value="UniProtKB-UniRule"/>
</dbReference>
<dbReference type="HOGENOM" id="CLU_065464_1_2_6"/>
<dbReference type="InterPro" id="IPR020040">
    <property type="entry name" value="Ribosomal_uL6_a/b-dom"/>
</dbReference>
<dbReference type="GO" id="GO:0003735">
    <property type="term" value="F:structural constituent of ribosome"/>
    <property type="evidence" value="ECO:0007669"/>
    <property type="project" value="UniProtKB-UniRule"/>
</dbReference>
<evidence type="ECO:0000256" key="7">
    <source>
        <dbReference type="RuleBase" id="RU003870"/>
    </source>
</evidence>
<dbReference type="InterPro" id="IPR036789">
    <property type="entry name" value="Ribosomal_uL6-like_a/b-dom_sf"/>
</dbReference>
<comment type="similarity">
    <text evidence="1 6">Belongs to the universal ribosomal protein uL6 family.</text>
</comment>
<feature type="domain" description="Large ribosomal subunit protein uL6 alpha-beta" evidence="8">
    <location>
        <begin position="88"/>
        <end position="162"/>
    </location>
</feature>
<evidence type="ECO:0000256" key="1">
    <source>
        <dbReference type="ARBA" id="ARBA00009356"/>
    </source>
</evidence>
<evidence type="ECO:0000256" key="3">
    <source>
        <dbReference type="ARBA" id="ARBA00023274"/>
    </source>
</evidence>
<dbReference type="STRING" id="515618.RIEPE_0434"/>
<organism evidence="9 10">
    <name type="scientific">Riesia pediculicola (strain USDA)</name>
    <dbReference type="NCBI Taxonomy" id="515618"/>
    <lineage>
        <taxon>Bacteria</taxon>
        <taxon>Pseudomonadati</taxon>
        <taxon>Pseudomonadota</taxon>
        <taxon>Gammaproteobacteria</taxon>
        <taxon>Enterobacterales</taxon>
        <taxon>Enterobacteriaceae</taxon>
        <taxon>Candidatus Riesia</taxon>
    </lineage>
</organism>
<dbReference type="Gene3D" id="3.90.930.12">
    <property type="entry name" value="Ribosomal protein L6, alpha-beta domain"/>
    <property type="match status" value="2"/>
</dbReference>
<dbReference type="EMBL" id="CP001085">
    <property type="protein sequence ID" value="ADD79560.1"/>
    <property type="molecule type" value="Genomic_DNA"/>
</dbReference>
<dbReference type="PROSITE" id="PS00525">
    <property type="entry name" value="RIBOSOMAL_L6_1"/>
    <property type="match status" value="1"/>
</dbReference>
<dbReference type="GO" id="GO:0019843">
    <property type="term" value="F:rRNA binding"/>
    <property type="evidence" value="ECO:0007669"/>
    <property type="project" value="UniProtKB-UniRule"/>
</dbReference>
<sequence>MKRSCSVSIPKNIEVKIKNNEIIIDGPIGSLSKKFHDSIDFKIKENEIFFSSNHKKSDLKKQIGTIRSLIRSMIFGVQFGFFKNLKIVGVGYRVSLEERFLSLSLGFSNTIRYKVPNSISVFCPNQNEISLKGVDKQLVGQVAAEIRSFRKPELYKGKGIRYENEIVKLKESKKK</sequence>
<evidence type="ECO:0000256" key="6">
    <source>
        <dbReference type="RuleBase" id="RU003869"/>
    </source>
</evidence>
<gene>
    <name evidence="9" type="ordered locus">RIEPE_0434</name>
</gene>
<keyword evidence="10" id="KW-1185">Reference proteome</keyword>
<evidence type="ECO:0000256" key="4">
    <source>
        <dbReference type="ARBA" id="ARBA00035454"/>
    </source>
</evidence>
<dbReference type="Pfam" id="PF00347">
    <property type="entry name" value="Ribosomal_L6"/>
    <property type="match status" value="2"/>
</dbReference>
<dbReference type="GO" id="GO:0002181">
    <property type="term" value="P:cytoplasmic translation"/>
    <property type="evidence" value="ECO:0007669"/>
    <property type="project" value="TreeGrafter"/>
</dbReference>
<dbReference type="NCBIfam" id="TIGR03654">
    <property type="entry name" value="L6_bact"/>
    <property type="match status" value="1"/>
</dbReference>
<dbReference type="InterPro" id="IPR019906">
    <property type="entry name" value="Ribosomal_uL6_bac-type"/>
</dbReference>
<keyword evidence="7" id="KW-0694">RNA-binding</keyword>
<evidence type="ECO:0000313" key="10">
    <source>
        <dbReference type="Proteomes" id="UP000001700"/>
    </source>
</evidence>
<dbReference type="AlphaFoldDB" id="D4G8L9"/>
<dbReference type="InterPro" id="IPR002358">
    <property type="entry name" value="Ribosomal_uL6_CS"/>
</dbReference>
<dbReference type="PIRSF" id="PIRSF002162">
    <property type="entry name" value="Ribosomal_L6"/>
    <property type="match status" value="1"/>
</dbReference>
<dbReference type="OrthoDB" id="9805007at2"/>
<keyword evidence="7" id="KW-0699">rRNA-binding</keyword>